<dbReference type="InterPro" id="IPR004798">
    <property type="entry name" value="CAX-like"/>
</dbReference>
<evidence type="ECO:0000313" key="12">
    <source>
        <dbReference type="EMBL" id="CAJ1382648.1"/>
    </source>
</evidence>
<feature type="transmembrane region" description="Helical" evidence="9">
    <location>
        <begin position="208"/>
        <end position="227"/>
    </location>
</feature>
<keyword evidence="7 9" id="KW-0406">Ion transport</keyword>
<feature type="transmembrane region" description="Helical" evidence="9">
    <location>
        <begin position="178"/>
        <end position="196"/>
    </location>
</feature>
<evidence type="ECO:0000256" key="10">
    <source>
        <dbReference type="SAM" id="MobiDB-lite"/>
    </source>
</evidence>
<feature type="transmembrane region" description="Helical" evidence="9">
    <location>
        <begin position="320"/>
        <end position="342"/>
    </location>
</feature>
<dbReference type="GO" id="GO:0006874">
    <property type="term" value="P:intracellular calcium ion homeostasis"/>
    <property type="evidence" value="ECO:0007669"/>
    <property type="project" value="TreeGrafter"/>
</dbReference>
<dbReference type="GO" id="GO:0015369">
    <property type="term" value="F:calcium:proton antiporter activity"/>
    <property type="evidence" value="ECO:0007669"/>
    <property type="project" value="UniProtKB-UniRule"/>
</dbReference>
<proteinExistence type="inferred from homology"/>
<feature type="transmembrane region" description="Helical" evidence="9">
    <location>
        <begin position="377"/>
        <end position="395"/>
    </location>
</feature>
<organism evidence="12 13">
    <name type="scientific">Effrenium voratum</name>
    <dbReference type="NCBI Taxonomy" id="2562239"/>
    <lineage>
        <taxon>Eukaryota</taxon>
        <taxon>Sar</taxon>
        <taxon>Alveolata</taxon>
        <taxon>Dinophyceae</taxon>
        <taxon>Suessiales</taxon>
        <taxon>Symbiodiniaceae</taxon>
        <taxon>Effrenium</taxon>
    </lineage>
</organism>
<dbReference type="NCBIfam" id="TIGR00846">
    <property type="entry name" value="caca2"/>
    <property type="match status" value="1"/>
</dbReference>
<feature type="transmembrane region" description="Helical" evidence="9">
    <location>
        <begin position="139"/>
        <end position="158"/>
    </location>
</feature>
<comment type="similarity">
    <text evidence="9">Belongs to the Ca(2+):cation antiporter (CaCA) (TC 2.A.19) family.</text>
</comment>
<dbReference type="GO" id="GO:0005774">
    <property type="term" value="C:vacuolar membrane"/>
    <property type="evidence" value="ECO:0007669"/>
    <property type="project" value="UniProtKB-ARBA"/>
</dbReference>
<reference evidence="12" key="1">
    <citation type="submission" date="2023-08" db="EMBL/GenBank/DDBJ databases">
        <authorList>
            <person name="Chen Y."/>
            <person name="Shah S."/>
            <person name="Dougan E. K."/>
            <person name="Thang M."/>
            <person name="Chan C."/>
        </authorList>
    </citation>
    <scope>NUCLEOTIDE SEQUENCE</scope>
</reference>
<feature type="domain" description="Sodium/calcium exchanger membrane region" evidence="11">
    <location>
        <begin position="76"/>
        <end position="225"/>
    </location>
</feature>
<dbReference type="Pfam" id="PF01699">
    <property type="entry name" value="Na_Ca_ex"/>
    <property type="match status" value="2"/>
</dbReference>
<dbReference type="GO" id="GO:0012505">
    <property type="term" value="C:endomembrane system"/>
    <property type="evidence" value="ECO:0007669"/>
    <property type="project" value="UniProtKB-SubCell"/>
</dbReference>
<dbReference type="InterPro" id="IPR004713">
    <property type="entry name" value="CaH_exchang"/>
</dbReference>
<dbReference type="InterPro" id="IPR044880">
    <property type="entry name" value="NCX_ion-bd_dom_sf"/>
</dbReference>
<keyword evidence="9" id="KW-0050">Antiport</keyword>
<evidence type="ECO:0000256" key="4">
    <source>
        <dbReference type="ARBA" id="ARBA00022692"/>
    </source>
</evidence>
<feature type="transmembrane region" description="Helical" evidence="9">
    <location>
        <begin position="247"/>
        <end position="271"/>
    </location>
</feature>
<keyword evidence="4 9" id="KW-0812">Transmembrane</keyword>
<feature type="compositionally biased region" description="Basic and acidic residues" evidence="10">
    <location>
        <begin position="14"/>
        <end position="25"/>
    </location>
</feature>
<evidence type="ECO:0000256" key="2">
    <source>
        <dbReference type="ARBA" id="ARBA00022448"/>
    </source>
</evidence>
<evidence type="ECO:0000256" key="5">
    <source>
        <dbReference type="ARBA" id="ARBA00022837"/>
    </source>
</evidence>
<accession>A0AA36I7N6</accession>
<dbReference type="InterPro" id="IPR004837">
    <property type="entry name" value="NaCa_Exmemb"/>
</dbReference>
<evidence type="ECO:0000256" key="6">
    <source>
        <dbReference type="ARBA" id="ARBA00022989"/>
    </source>
</evidence>
<keyword evidence="5 9" id="KW-0106">Calcium</keyword>
<sequence>MSKDERNGYAPLQHKKDKEAKDQEAQKALTAEPPKKYADFAACCRKFLLDSALNVLLLTVPFGILAPRLEWSDQAIFSLNFLAILPMAKMLGTATEELADSVGETLGGLLNASFGNAVEMLLSVFALKKGLVTVVQGSLLGSVLSNLLLVLGMCFFFGGIKYHKQKYNADGARVQSNLLLLSVLAMVIPSLVGVVSSEEGISLQMSRGAAIIMGVLYGLYLIFQLRTHKDYFETENDGGEEGAEEPVHPFVAAVLLMFITLAVGVCSEGLVNSVEGITKNMGISEHFIGVILLPIVGNAAEHLTAVDVAMKNKMDLSLGVALGSSSQIALLVVPFTVLAGWAIGVPMDLNFRPLGTGILLVTVLIVGSVTSDGESNWLEGAMLIAAYIMVGLTFWTM</sequence>
<dbReference type="PANTHER" id="PTHR31503:SF22">
    <property type="entry name" value="VACUOLAR CALCIUM ION TRANSPORTER"/>
    <property type="match status" value="1"/>
</dbReference>
<keyword evidence="3 9" id="KW-0109">Calcium transport</keyword>
<evidence type="ECO:0000256" key="1">
    <source>
        <dbReference type="ARBA" id="ARBA00004127"/>
    </source>
</evidence>
<dbReference type="AlphaFoldDB" id="A0AA36I7N6"/>
<dbReference type="NCBIfam" id="TIGR00378">
    <property type="entry name" value="cax"/>
    <property type="match status" value="1"/>
</dbReference>
<feature type="transmembrane region" description="Helical" evidence="9">
    <location>
        <begin position="283"/>
        <end position="300"/>
    </location>
</feature>
<keyword evidence="6 9" id="KW-1133">Transmembrane helix</keyword>
<comment type="caution">
    <text evidence="9">Lacks conserved residue(s) required for the propagation of feature annotation.</text>
</comment>
<evidence type="ECO:0000259" key="11">
    <source>
        <dbReference type="Pfam" id="PF01699"/>
    </source>
</evidence>
<dbReference type="PANTHER" id="PTHR31503">
    <property type="entry name" value="VACUOLAR CALCIUM ION TRANSPORTER"/>
    <property type="match status" value="1"/>
</dbReference>
<comment type="subcellular location">
    <subcellularLocation>
        <location evidence="1">Endomembrane system</location>
        <topology evidence="1">Multi-pass membrane protein</topology>
    </subcellularLocation>
</comment>
<name>A0AA36I7N6_9DINO</name>
<evidence type="ECO:0000313" key="13">
    <source>
        <dbReference type="Proteomes" id="UP001178507"/>
    </source>
</evidence>
<dbReference type="EMBL" id="CAUJNA010000924">
    <property type="protein sequence ID" value="CAJ1382648.1"/>
    <property type="molecule type" value="Genomic_DNA"/>
</dbReference>
<keyword evidence="8 9" id="KW-0472">Membrane</keyword>
<keyword evidence="2 9" id="KW-0813">Transport</keyword>
<keyword evidence="13" id="KW-1185">Reference proteome</keyword>
<gene>
    <name evidence="12" type="ORF">EVOR1521_LOCUS9983</name>
</gene>
<evidence type="ECO:0000256" key="7">
    <source>
        <dbReference type="ARBA" id="ARBA00023065"/>
    </source>
</evidence>
<evidence type="ECO:0000256" key="3">
    <source>
        <dbReference type="ARBA" id="ARBA00022568"/>
    </source>
</evidence>
<feature type="domain" description="Sodium/calcium exchanger membrane region" evidence="11">
    <location>
        <begin position="252"/>
        <end position="392"/>
    </location>
</feature>
<evidence type="ECO:0000256" key="8">
    <source>
        <dbReference type="ARBA" id="ARBA00023136"/>
    </source>
</evidence>
<protein>
    <recommendedName>
        <fullName evidence="11">Sodium/calcium exchanger membrane region domain-containing protein</fullName>
    </recommendedName>
</protein>
<comment type="caution">
    <text evidence="12">The sequence shown here is derived from an EMBL/GenBank/DDBJ whole genome shotgun (WGS) entry which is preliminary data.</text>
</comment>
<dbReference type="Proteomes" id="UP001178507">
    <property type="component" value="Unassembled WGS sequence"/>
</dbReference>
<feature type="region of interest" description="Disordered" evidence="10">
    <location>
        <begin position="1"/>
        <end position="30"/>
    </location>
</feature>
<feature type="transmembrane region" description="Helical" evidence="9">
    <location>
        <begin position="354"/>
        <end position="371"/>
    </location>
</feature>
<evidence type="ECO:0000256" key="9">
    <source>
        <dbReference type="RuleBase" id="RU365028"/>
    </source>
</evidence>
<dbReference type="Gene3D" id="1.20.1420.30">
    <property type="entry name" value="NCX, central ion-binding region"/>
    <property type="match status" value="1"/>
</dbReference>